<gene>
    <name evidence="2" type="ORF">QFZ56_000120</name>
</gene>
<organism evidence="2 3">
    <name type="scientific">Streptomyces achromogenes</name>
    <dbReference type="NCBI Taxonomy" id="67255"/>
    <lineage>
        <taxon>Bacteria</taxon>
        <taxon>Bacillati</taxon>
        <taxon>Actinomycetota</taxon>
        <taxon>Actinomycetes</taxon>
        <taxon>Kitasatosporales</taxon>
        <taxon>Streptomycetaceae</taxon>
        <taxon>Streptomyces</taxon>
    </lineage>
</organism>
<accession>A0ABU0PRY3</accession>
<reference evidence="2 3" key="1">
    <citation type="submission" date="2023-07" db="EMBL/GenBank/DDBJ databases">
        <title>Comparative genomics of wheat-associated soil bacteria to identify genetic determinants of phenazine resistance.</title>
        <authorList>
            <person name="Mouncey N."/>
        </authorList>
    </citation>
    <scope>NUCLEOTIDE SEQUENCE [LARGE SCALE GENOMIC DNA]</scope>
    <source>
        <strain evidence="2 3">W4I19-2</strain>
    </source>
</reference>
<evidence type="ECO:0000313" key="2">
    <source>
        <dbReference type="EMBL" id="MDQ0681157.1"/>
    </source>
</evidence>
<proteinExistence type="predicted"/>
<dbReference type="EMBL" id="JAUSYA010000001">
    <property type="protein sequence ID" value="MDQ0681157.1"/>
    <property type="molecule type" value="Genomic_DNA"/>
</dbReference>
<name>A0ABU0PRY3_STRAH</name>
<evidence type="ECO:0000259" key="1">
    <source>
        <dbReference type="Pfam" id="PF13808"/>
    </source>
</evidence>
<sequence length="221" mass="23913">MLVSMWLSRPMRTERDRACPNIIAHPFRTGLGSPTDPLTSSDVADLRRFLILVADSRDARGLRYPALALLCAAVSAVLTGARSLIAISEWITDAPQHVLGVLGFAADPLTGLRPVPHAATVRRLLQRVDGDALDAAINVYLQARTPPPTDPAAEKGSVRRVIAVDGKVVRGSRTATAVAIQLLAAMDHHGVVLAQRQVASKSNEIPSSYPCWMVSSWRTRW</sequence>
<feature type="domain" description="H repeat-associated protein N-terminal" evidence="1">
    <location>
        <begin position="52"/>
        <end position="138"/>
    </location>
</feature>
<dbReference type="Proteomes" id="UP001243364">
    <property type="component" value="Unassembled WGS sequence"/>
</dbReference>
<protein>
    <recommendedName>
        <fullName evidence="1">H repeat-associated protein N-terminal domain-containing protein</fullName>
    </recommendedName>
</protein>
<evidence type="ECO:0000313" key="3">
    <source>
        <dbReference type="Proteomes" id="UP001243364"/>
    </source>
</evidence>
<dbReference type="Pfam" id="PF13808">
    <property type="entry name" value="DDE_Tnp_1_assoc"/>
    <property type="match status" value="1"/>
</dbReference>
<comment type="caution">
    <text evidence="2">The sequence shown here is derived from an EMBL/GenBank/DDBJ whole genome shotgun (WGS) entry which is preliminary data.</text>
</comment>
<keyword evidence="3" id="KW-1185">Reference proteome</keyword>
<dbReference type="InterPro" id="IPR032806">
    <property type="entry name" value="YbfD_N"/>
</dbReference>